<evidence type="ECO:0000256" key="1">
    <source>
        <dbReference type="ARBA" id="ARBA00038208"/>
    </source>
</evidence>
<dbReference type="RefSeq" id="XP_018983026.1">
    <property type="nucleotide sequence ID" value="XM_019130911.1"/>
</dbReference>
<dbReference type="EMBL" id="KV454439">
    <property type="protein sequence ID" value="ODQ77698.1"/>
    <property type="molecule type" value="Genomic_DNA"/>
</dbReference>
<dbReference type="Proteomes" id="UP000094336">
    <property type="component" value="Unassembled WGS sequence"/>
</dbReference>
<dbReference type="AlphaFoldDB" id="A0A1E3QJA8"/>
<protein>
    <recommendedName>
        <fullName evidence="2">Altered inheritance of mitochondria protein 32</fullName>
    </recommendedName>
</protein>
<evidence type="ECO:0000256" key="2">
    <source>
        <dbReference type="ARBA" id="ARBA00040895"/>
    </source>
</evidence>
<keyword evidence="4" id="KW-1185">Reference proteome</keyword>
<dbReference type="Gene3D" id="3.40.30.10">
    <property type="entry name" value="Glutaredoxin"/>
    <property type="match status" value="1"/>
</dbReference>
<evidence type="ECO:0000313" key="3">
    <source>
        <dbReference type="EMBL" id="ODQ77698.1"/>
    </source>
</evidence>
<dbReference type="SUPFAM" id="SSF52833">
    <property type="entry name" value="Thioredoxin-like"/>
    <property type="match status" value="1"/>
</dbReference>
<gene>
    <name evidence="3" type="ORF">BABINDRAFT_172753</name>
</gene>
<comment type="similarity">
    <text evidence="1">Belongs to the AIM32 family.</text>
</comment>
<accession>A0A1E3QJA8</accession>
<sequence>MASSPNFVASCPKPTYDTGCTYCQIPLFDQDSQIDLTKPLNGTKSGFWKHLVVFTGENAHDWPSKIELQPGTLVAEMNFHKRTLLSPFHPVVVSNSSLPSPVLTKKGHFSVGLYPDNKLFQISLQDVPLFMASHLKPETEAQEVYNPFVLKAAQRKEVAVKEFPSEAIPNPMVLICGHAKRDVRCGVLAPPIAAEFEAVLGENRMLYDPDLNPNGWKVGMISHIGGHVYAGNVLIFDKKWAAKETVENTRGAVWYGRVTPQDVQGIVQETILKDNVIQELYRGVVE</sequence>
<evidence type="ECO:0000313" key="4">
    <source>
        <dbReference type="Proteomes" id="UP000094336"/>
    </source>
</evidence>
<dbReference type="PANTHER" id="PTHR31902:SF7">
    <property type="entry name" value="ALTERED INHERITANCE OF MITOCHONDRIA PROTEIN 32"/>
    <property type="match status" value="1"/>
</dbReference>
<dbReference type="InterPro" id="IPR036249">
    <property type="entry name" value="Thioredoxin-like_sf"/>
</dbReference>
<name>A0A1E3QJA8_9ASCO</name>
<dbReference type="CDD" id="cd03062">
    <property type="entry name" value="TRX_Fd_Sucrase"/>
    <property type="match status" value="1"/>
</dbReference>
<proteinExistence type="inferred from homology"/>
<dbReference type="Pfam" id="PF06999">
    <property type="entry name" value="Suc_Fer-like"/>
    <property type="match status" value="1"/>
</dbReference>
<dbReference type="STRING" id="984486.A0A1E3QJA8"/>
<organism evidence="3 4">
    <name type="scientific">Babjeviella inositovora NRRL Y-12698</name>
    <dbReference type="NCBI Taxonomy" id="984486"/>
    <lineage>
        <taxon>Eukaryota</taxon>
        <taxon>Fungi</taxon>
        <taxon>Dikarya</taxon>
        <taxon>Ascomycota</taxon>
        <taxon>Saccharomycotina</taxon>
        <taxon>Pichiomycetes</taxon>
        <taxon>Serinales incertae sedis</taxon>
        <taxon>Babjeviella</taxon>
    </lineage>
</organism>
<dbReference type="OrthoDB" id="10253744at2759"/>
<dbReference type="InterPro" id="IPR009737">
    <property type="entry name" value="Aim32/Apd1-like"/>
</dbReference>
<reference evidence="4" key="1">
    <citation type="submission" date="2016-05" db="EMBL/GenBank/DDBJ databases">
        <title>Comparative genomics of biotechnologically important yeasts.</title>
        <authorList>
            <consortium name="DOE Joint Genome Institute"/>
            <person name="Riley R."/>
            <person name="Haridas S."/>
            <person name="Wolfe K.H."/>
            <person name="Lopes M.R."/>
            <person name="Hittinger C.T."/>
            <person name="Goker M."/>
            <person name="Salamov A."/>
            <person name="Wisecaver J."/>
            <person name="Long T.M."/>
            <person name="Aerts A.L."/>
            <person name="Barry K."/>
            <person name="Choi C."/>
            <person name="Clum A."/>
            <person name="Coughlan A.Y."/>
            <person name="Deshpande S."/>
            <person name="Douglass A.P."/>
            <person name="Hanson S.J."/>
            <person name="Klenk H.-P."/>
            <person name="Labutti K."/>
            <person name="Lapidus A."/>
            <person name="Lindquist E."/>
            <person name="Lipzen A."/>
            <person name="Meier-Kolthoff J.P."/>
            <person name="Ohm R.A."/>
            <person name="Otillar R.P."/>
            <person name="Pangilinan J."/>
            <person name="Peng Y."/>
            <person name="Rokas A."/>
            <person name="Rosa C.A."/>
            <person name="Scheuner C."/>
            <person name="Sibirny A.A."/>
            <person name="Slot J.C."/>
            <person name="Stielow J.B."/>
            <person name="Sun H."/>
            <person name="Kurtzman C.P."/>
            <person name="Blackwell M."/>
            <person name="Grigoriev I.V."/>
            <person name="Jeffries T.W."/>
        </authorList>
    </citation>
    <scope>NUCLEOTIDE SEQUENCE [LARGE SCALE GENOMIC DNA]</scope>
    <source>
        <strain evidence="4">NRRL Y-12698</strain>
    </source>
</reference>
<dbReference type="GeneID" id="30148764"/>
<dbReference type="PANTHER" id="PTHR31902">
    <property type="entry name" value="ACTIN PATCHES DISTAL PROTEIN 1"/>
    <property type="match status" value="1"/>
</dbReference>